<feature type="transmembrane region" description="Helical" evidence="1">
    <location>
        <begin position="135"/>
        <end position="156"/>
    </location>
</feature>
<dbReference type="Proteomes" id="UP000270094">
    <property type="component" value="Unassembled WGS sequence"/>
</dbReference>
<name>A0A3P7IYZ5_STRVU</name>
<evidence type="ECO:0000256" key="1">
    <source>
        <dbReference type="SAM" id="Phobius"/>
    </source>
</evidence>
<feature type="transmembrane region" description="Helical" evidence="1">
    <location>
        <begin position="50"/>
        <end position="69"/>
    </location>
</feature>
<protein>
    <submittedName>
        <fullName evidence="2">Uncharacterized protein</fullName>
    </submittedName>
</protein>
<dbReference type="EMBL" id="UYYB01101867">
    <property type="protein sequence ID" value="VDM78410.1"/>
    <property type="molecule type" value="Genomic_DNA"/>
</dbReference>
<keyword evidence="1" id="KW-1133">Transmembrane helix</keyword>
<keyword evidence="3" id="KW-1185">Reference proteome</keyword>
<reference evidence="2 3" key="1">
    <citation type="submission" date="2018-11" db="EMBL/GenBank/DDBJ databases">
        <authorList>
            <consortium name="Pathogen Informatics"/>
        </authorList>
    </citation>
    <scope>NUCLEOTIDE SEQUENCE [LARGE SCALE GENOMIC DNA]</scope>
</reference>
<dbReference type="PANTHER" id="PTHR23021">
    <property type="entry name" value="SERPENTINE RECEPTOR, CLASS T"/>
    <property type="match status" value="1"/>
</dbReference>
<dbReference type="Pfam" id="PF10321">
    <property type="entry name" value="7TM_GPCR_Srt"/>
    <property type="match status" value="2"/>
</dbReference>
<proteinExistence type="predicted"/>
<organism evidence="2 3">
    <name type="scientific">Strongylus vulgaris</name>
    <name type="common">Blood worm</name>
    <dbReference type="NCBI Taxonomy" id="40348"/>
    <lineage>
        <taxon>Eukaryota</taxon>
        <taxon>Metazoa</taxon>
        <taxon>Ecdysozoa</taxon>
        <taxon>Nematoda</taxon>
        <taxon>Chromadorea</taxon>
        <taxon>Rhabditida</taxon>
        <taxon>Rhabditina</taxon>
        <taxon>Rhabditomorpha</taxon>
        <taxon>Strongyloidea</taxon>
        <taxon>Strongylidae</taxon>
        <taxon>Strongylus</taxon>
    </lineage>
</organism>
<evidence type="ECO:0000313" key="3">
    <source>
        <dbReference type="Proteomes" id="UP000270094"/>
    </source>
</evidence>
<feature type="transmembrane region" description="Helical" evidence="1">
    <location>
        <begin position="12"/>
        <end position="38"/>
    </location>
</feature>
<dbReference type="InterPro" id="IPR019425">
    <property type="entry name" value="7TM_GPCR_serpentine_rcpt_Srt"/>
</dbReference>
<dbReference type="AlphaFoldDB" id="A0A3P7IYZ5"/>
<keyword evidence="1" id="KW-0812">Transmembrane</keyword>
<accession>A0A3P7IYZ5</accession>
<dbReference type="OrthoDB" id="5875846at2759"/>
<keyword evidence="1" id="KW-0472">Membrane</keyword>
<sequence>MTKKQHRRLSCYKIMISLGVYDMAAIAINSLVTGYLWIKGANYCTNPTTIYAIGTIGLGQFRIFLISVLQLSTYHQQFIGGSNNVSTLLPIWSCFAATLQICNSLIVGSEIRELTVRRSLKPSVPLYIVIKKFQFFIQCTSICAANLIAALIYVYMQFFSTSSYFVLIGHICWQLGHGKKEFSIL</sequence>
<evidence type="ECO:0000313" key="2">
    <source>
        <dbReference type="EMBL" id="VDM78410.1"/>
    </source>
</evidence>
<dbReference type="PANTHER" id="PTHR23021:SF11">
    <property type="entry name" value="SERPENTINE RECEPTOR, CLASS T"/>
    <property type="match status" value="1"/>
</dbReference>
<gene>
    <name evidence="2" type="ORF">SVUK_LOCUS13408</name>
</gene>